<dbReference type="GO" id="GO:0006950">
    <property type="term" value="P:response to stress"/>
    <property type="evidence" value="ECO:0007669"/>
    <property type="project" value="UniProtKB-ARBA"/>
</dbReference>
<dbReference type="PANTHER" id="PTHR10612:SF34">
    <property type="entry name" value="APOLIPOPROTEIN D"/>
    <property type="match status" value="1"/>
</dbReference>
<dbReference type="GO" id="GO:0008289">
    <property type="term" value="F:lipid binding"/>
    <property type="evidence" value="ECO:0007669"/>
    <property type="project" value="UniProtKB-KW"/>
</dbReference>
<dbReference type="InterPro" id="IPR002446">
    <property type="entry name" value="Lipocalin_bac"/>
</dbReference>
<evidence type="ECO:0000256" key="5">
    <source>
        <dbReference type="ARBA" id="ARBA00022729"/>
    </source>
</evidence>
<gene>
    <name evidence="15" type="ORF">IM532_03120</name>
</gene>
<dbReference type="PIRSF" id="PIRSF036893">
    <property type="entry name" value="Lipocalin_ApoD"/>
    <property type="match status" value="1"/>
</dbReference>
<accession>A0A8J7FQK5</accession>
<keyword evidence="16" id="KW-1185">Reference proteome</keyword>
<dbReference type="GO" id="GO:0009279">
    <property type="term" value="C:cell outer membrane"/>
    <property type="evidence" value="ECO:0007669"/>
    <property type="project" value="UniProtKB-SubCell"/>
</dbReference>
<keyword evidence="7" id="KW-0472">Membrane</keyword>
<sequence length="178" mass="20260">MKKTKILVLGLLAVGAVCIMNSCSVKVPNDINVVKNFDIKSYAGQWYEIARFDFKHEKDLKNVTATYTLNDDGSIKVVNKGYNYVKNEWEQSEGKAKFNGNESEAALKVSFFGPFYGGYNVVAMEPDYENVLVFGENKDYIWILSRNKTIPQNVKDKFVAKANEAGYDLNRLIWTEQD</sequence>
<evidence type="ECO:0000256" key="12">
    <source>
        <dbReference type="ARBA" id="ARBA00071217"/>
    </source>
</evidence>
<feature type="chain" id="PRO_5035350860" description="Outer membrane lipoprotein Blc" evidence="13">
    <location>
        <begin position="20"/>
        <end position="178"/>
    </location>
</feature>
<keyword evidence="8" id="KW-0564">Palmitate</keyword>
<dbReference type="RefSeq" id="WP_194181994.1">
    <property type="nucleotide sequence ID" value="NZ_JADGIK010000002.1"/>
</dbReference>
<evidence type="ECO:0000256" key="13">
    <source>
        <dbReference type="PIRNR" id="PIRNR036893"/>
    </source>
</evidence>
<comment type="caution">
    <text evidence="15">The sequence shown here is derived from an EMBL/GenBank/DDBJ whole genome shotgun (WGS) entry which is preliminary data.</text>
</comment>
<dbReference type="InterPro" id="IPR022271">
    <property type="entry name" value="Lipocalin_ApoD"/>
</dbReference>
<evidence type="ECO:0000256" key="1">
    <source>
        <dbReference type="ARBA" id="ARBA00004442"/>
    </source>
</evidence>
<keyword evidence="9" id="KW-0998">Cell outer membrane</keyword>
<dbReference type="EMBL" id="JADGIK010000002">
    <property type="protein sequence ID" value="MBF0596458.1"/>
    <property type="molecule type" value="Genomic_DNA"/>
</dbReference>
<dbReference type="FunFam" id="2.40.128.20:FF:000002">
    <property type="entry name" value="Outer membrane lipoprotein Blc"/>
    <property type="match status" value="1"/>
</dbReference>
<dbReference type="InterPro" id="IPR012674">
    <property type="entry name" value="Calycin"/>
</dbReference>
<name>A0A8J7FQK5_9FLAO</name>
<evidence type="ECO:0000256" key="11">
    <source>
        <dbReference type="ARBA" id="ARBA00057024"/>
    </source>
</evidence>
<dbReference type="SUPFAM" id="SSF50814">
    <property type="entry name" value="Lipocalins"/>
    <property type="match status" value="1"/>
</dbReference>
<feature type="signal peptide" evidence="13">
    <location>
        <begin position="1"/>
        <end position="19"/>
    </location>
</feature>
<dbReference type="PANTHER" id="PTHR10612">
    <property type="entry name" value="APOLIPOPROTEIN D"/>
    <property type="match status" value="1"/>
</dbReference>
<dbReference type="Gene3D" id="2.40.128.20">
    <property type="match status" value="1"/>
</dbReference>
<evidence type="ECO:0000256" key="9">
    <source>
        <dbReference type="ARBA" id="ARBA00023237"/>
    </source>
</evidence>
<dbReference type="Proteomes" id="UP000608754">
    <property type="component" value="Unassembled WGS sequence"/>
</dbReference>
<evidence type="ECO:0000256" key="4">
    <source>
        <dbReference type="ARBA" id="ARBA00011738"/>
    </source>
</evidence>
<evidence type="ECO:0000313" key="15">
    <source>
        <dbReference type="EMBL" id="MBF0596458.1"/>
    </source>
</evidence>
<dbReference type="Pfam" id="PF08212">
    <property type="entry name" value="Lipocalin_2"/>
    <property type="match status" value="1"/>
</dbReference>
<feature type="domain" description="Lipocalin/cytosolic fatty-acid binding" evidence="14">
    <location>
        <begin position="37"/>
        <end position="177"/>
    </location>
</feature>
<protein>
    <recommendedName>
        <fullName evidence="12">Outer membrane lipoprotein Blc</fullName>
    </recommendedName>
</protein>
<evidence type="ECO:0000313" key="16">
    <source>
        <dbReference type="Proteomes" id="UP000608754"/>
    </source>
</evidence>
<proteinExistence type="inferred from homology"/>
<dbReference type="AlphaFoldDB" id="A0A8J7FQK5"/>
<comment type="subcellular location">
    <subcellularLocation>
        <location evidence="1">Cell outer membrane</location>
    </subcellularLocation>
    <subcellularLocation>
        <location evidence="2">Membrane</location>
        <topology evidence="2">Lipid-anchor</topology>
    </subcellularLocation>
</comment>
<dbReference type="PRINTS" id="PR01171">
    <property type="entry name" value="BCTLIPOCALIN"/>
</dbReference>
<dbReference type="CDD" id="cd19438">
    <property type="entry name" value="lipocalin_Blc-like"/>
    <property type="match status" value="1"/>
</dbReference>
<dbReference type="InterPro" id="IPR047202">
    <property type="entry name" value="Lipocalin_Blc-like_dom"/>
</dbReference>
<organism evidence="15 16">
    <name type="scientific">Faecalibacter rhinopitheci</name>
    <dbReference type="NCBI Taxonomy" id="2779678"/>
    <lineage>
        <taxon>Bacteria</taxon>
        <taxon>Pseudomonadati</taxon>
        <taxon>Bacteroidota</taxon>
        <taxon>Flavobacteriia</taxon>
        <taxon>Flavobacteriales</taxon>
        <taxon>Weeksellaceae</taxon>
        <taxon>Faecalibacter</taxon>
    </lineage>
</organism>
<evidence type="ECO:0000256" key="8">
    <source>
        <dbReference type="ARBA" id="ARBA00023139"/>
    </source>
</evidence>
<comment type="function">
    <text evidence="11">Involved in the storage or transport of lipids necessary for membrane maintenance under stressful conditions. Displays a binding preference for lysophospholipids.</text>
</comment>
<evidence type="ECO:0000256" key="3">
    <source>
        <dbReference type="ARBA" id="ARBA00006889"/>
    </source>
</evidence>
<evidence type="ECO:0000256" key="7">
    <source>
        <dbReference type="ARBA" id="ARBA00023136"/>
    </source>
</evidence>
<evidence type="ECO:0000259" key="14">
    <source>
        <dbReference type="Pfam" id="PF08212"/>
    </source>
</evidence>
<keyword evidence="10" id="KW-0449">Lipoprotein</keyword>
<keyword evidence="6" id="KW-0446">Lipid-binding</keyword>
<keyword evidence="5 13" id="KW-0732">Signal</keyword>
<evidence type="ECO:0000256" key="6">
    <source>
        <dbReference type="ARBA" id="ARBA00023121"/>
    </source>
</evidence>
<dbReference type="InterPro" id="IPR000566">
    <property type="entry name" value="Lipocln_cytosolic_FA-bd_dom"/>
</dbReference>
<comment type="similarity">
    <text evidence="3 13">Belongs to the calycin superfamily. Lipocalin family.</text>
</comment>
<reference evidence="15" key="1">
    <citation type="submission" date="2020-10" db="EMBL/GenBank/DDBJ databases">
        <authorList>
            <person name="Lu T."/>
            <person name="Wang Q."/>
            <person name="Han X."/>
        </authorList>
    </citation>
    <scope>NUCLEOTIDE SEQUENCE</scope>
    <source>
        <strain evidence="15">WQ 117</strain>
    </source>
</reference>
<evidence type="ECO:0000256" key="2">
    <source>
        <dbReference type="ARBA" id="ARBA00004635"/>
    </source>
</evidence>
<comment type="subunit">
    <text evidence="4">Homodimer.</text>
</comment>
<evidence type="ECO:0000256" key="10">
    <source>
        <dbReference type="ARBA" id="ARBA00023288"/>
    </source>
</evidence>